<dbReference type="PANTHER" id="PTHR39662:SF1">
    <property type="entry name" value="DUF354 DOMAIN-CONTAINING PROTEIN"/>
    <property type="match status" value="1"/>
</dbReference>
<dbReference type="Pfam" id="PF04007">
    <property type="entry name" value="DUF354"/>
    <property type="match status" value="1"/>
</dbReference>
<dbReference type="Proteomes" id="UP001138894">
    <property type="component" value="Unassembled WGS sequence"/>
</dbReference>
<protein>
    <submittedName>
        <fullName evidence="1">DUF354 domain-containing protein</fullName>
    </submittedName>
</protein>
<dbReference type="InterPro" id="IPR007152">
    <property type="entry name" value="DUF354"/>
</dbReference>
<dbReference type="RefSeq" id="WP_218545863.1">
    <property type="nucleotide sequence ID" value="NZ_JAGSPD010000006.1"/>
</dbReference>
<organism evidence="1 2">
    <name type="scientific">Winogradskyella luteola</name>
    <dbReference type="NCBI Taxonomy" id="2828330"/>
    <lineage>
        <taxon>Bacteria</taxon>
        <taxon>Pseudomonadati</taxon>
        <taxon>Bacteroidota</taxon>
        <taxon>Flavobacteriia</taxon>
        <taxon>Flavobacteriales</taxon>
        <taxon>Flavobacteriaceae</taxon>
        <taxon>Winogradskyella</taxon>
    </lineage>
</organism>
<dbReference type="AlphaFoldDB" id="A0A9X1JN69"/>
<reference evidence="1" key="1">
    <citation type="submission" date="2021-04" db="EMBL/GenBank/DDBJ databases">
        <authorList>
            <person name="Pira H."/>
            <person name="Risdian C."/>
            <person name="Wink J."/>
        </authorList>
    </citation>
    <scope>NUCLEOTIDE SEQUENCE</scope>
    <source>
        <strain evidence="1">WHY3</strain>
    </source>
</reference>
<sequence>MKIWIDLTNSPHINFFKPLIAKWKLDGHDIFITARDLSNTLPLIRQNNWDYVEVGGHAGKNRLKKIMYFPKRVWLLRKILKRNKPDIGISHSSFYSPIVCKLLKFPSIYLNDNEHAKGNYLAFRFASLNILPEFLLGTAEKKKWSQKYNIEFYPGIKEGIYLSQLDFKNVKNKPPGIKKIFIRLEPWNAEYYRGKSEFMNPIISELTNNYEVNILPRSNEQTIYFKKQKLNNLVIHESPLSLEEIANKTSLFIGAGGSMTRELAFLCIPTFSVYQGELLEVDKYLIEIGMLRHSYKPNVNMIETFLENYNKSEVNDLKKRGLDAFDLIDRRLNELVSKTKTH</sequence>
<dbReference type="PANTHER" id="PTHR39662">
    <property type="entry name" value="DUF354 DOMAIN-CONTAINING PROTEIN-RELATED"/>
    <property type="match status" value="1"/>
</dbReference>
<evidence type="ECO:0000313" key="2">
    <source>
        <dbReference type="Proteomes" id="UP001138894"/>
    </source>
</evidence>
<dbReference type="EMBL" id="JAGSPD010000006">
    <property type="protein sequence ID" value="MBV7269245.1"/>
    <property type="molecule type" value="Genomic_DNA"/>
</dbReference>
<comment type="caution">
    <text evidence="1">The sequence shown here is derived from an EMBL/GenBank/DDBJ whole genome shotgun (WGS) entry which is preliminary data.</text>
</comment>
<name>A0A9X1JN69_9FLAO</name>
<keyword evidence="2" id="KW-1185">Reference proteome</keyword>
<accession>A0A9X1JN69</accession>
<proteinExistence type="predicted"/>
<dbReference type="PIRSF" id="PIRSF005357">
    <property type="entry name" value="UCP005357"/>
    <property type="match status" value="1"/>
</dbReference>
<gene>
    <name evidence="1" type="ORF">KCG49_08595</name>
</gene>
<evidence type="ECO:0000313" key="1">
    <source>
        <dbReference type="EMBL" id="MBV7269245.1"/>
    </source>
</evidence>